<evidence type="ECO:0000313" key="1">
    <source>
        <dbReference type="EMBL" id="MEQ2237016.1"/>
    </source>
</evidence>
<keyword evidence="2" id="KW-1185">Reference proteome</keyword>
<feature type="non-terminal residue" evidence="1">
    <location>
        <position position="101"/>
    </location>
</feature>
<sequence length="101" mass="11651">MFLGNYDYRLLEIGSLFLWTSFPTTCTFRTRPKLAPSHFLLLQDQGISVPCSTLQHKYPHPSYLCFSPAATIYWRFPSPLLIILLTIKTPLHSVLTSERFS</sequence>
<protein>
    <submittedName>
        <fullName evidence="1">Uncharacterized protein</fullName>
    </submittedName>
</protein>
<accession>A0ABV0TW23</accession>
<dbReference type="EMBL" id="JAHRIQ010048175">
    <property type="protein sequence ID" value="MEQ2237016.1"/>
    <property type="molecule type" value="Genomic_DNA"/>
</dbReference>
<name>A0ABV0TW23_9TELE</name>
<dbReference type="Proteomes" id="UP001482620">
    <property type="component" value="Unassembled WGS sequence"/>
</dbReference>
<organism evidence="1 2">
    <name type="scientific">Ilyodon furcidens</name>
    <name type="common">goldbreast splitfin</name>
    <dbReference type="NCBI Taxonomy" id="33524"/>
    <lineage>
        <taxon>Eukaryota</taxon>
        <taxon>Metazoa</taxon>
        <taxon>Chordata</taxon>
        <taxon>Craniata</taxon>
        <taxon>Vertebrata</taxon>
        <taxon>Euteleostomi</taxon>
        <taxon>Actinopterygii</taxon>
        <taxon>Neopterygii</taxon>
        <taxon>Teleostei</taxon>
        <taxon>Neoteleostei</taxon>
        <taxon>Acanthomorphata</taxon>
        <taxon>Ovalentaria</taxon>
        <taxon>Atherinomorphae</taxon>
        <taxon>Cyprinodontiformes</taxon>
        <taxon>Goodeidae</taxon>
        <taxon>Ilyodon</taxon>
    </lineage>
</organism>
<proteinExistence type="predicted"/>
<comment type="caution">
    <text evidence="1">The sequence shown here is derived from an EMBL/GenBank/DDBJ whole genome shotgun (WGS) entry which is preliminary data.</text>
</comment>
<evidence type="ECO:0000313" key="2">
    <source>
        <dbReference type="Proteomes" id="UP001482620"/>
    </source>
</evidence>
<gene>
    <name evidence="1" type="ORF">ILYODFUR_018730</name>
</gene>
<reference evidence="1 2" key="1">
    <citation type="submission" date="2021-06" db="EMBL/GenBank/DDBJ databases">
        <authorList>
            <person name="Palmer J.M."/>
        </authorList>
    </citation>
    <scope>NUCLEOTIDE SEQUENCE [LARGE SCALE GENOMIC DNA]</scope>
    <source>
        <strain evidence="2">if_2019</strain>
        <tissue evidence="1">Muscle</tissue>
    </source>
</reference>